<dbReference type="SUPFAM" id="SSF50969">
    <property type="entry name" value="YVTN repeat-like/Quinoprotein amine dehydrogenase"/>
    <property type="match status" value="1"/>
</dbReference>
<evidence type="ECO:0000313" key="7">
    <source>
        <dbReference type="EMBL" id="TRW14377.1"/>
    </source>
</evidence>
<evidence type="ECO:0000256" key="4">
    <source>
        <dbReference type="SAM" id="MobiDB-lite"/>
    </source>
</evidence>
<dbReference type="Pfam" id="PF22494">
    <property type="entry name" value="choice_anch_I"/>
    <property type="match status" value="1"/>
</dbReference>
<dbReference type="SUPFAM" id="SSF141072">
    <property type="entry name" value="CalX-like"/>
    <property type="match status" value="2"/>
</dbReference>
<dbReference type="Gene3D" id="2.130.10.10">
    <property type="entry name" value="YVTN repeat-like/Quinoprotein amine dehydrogenase"/>
    <property type="match status" value="1"/>
</dbReference>
<dbReference type="InterPro" id="IPR011049">
    <property type="entry name" value="Serralysin-like_metalloprot_C"/>
</dbReference>
<evidence type="ECO:0000256" key="3">
    <source>
        <dbReference type="ARBA" id="ARBA00022837"/>
    </source>
</evidence>
<dbReference type="InterPro" id="IPR011044">
    <property type="entry name" value="Quino_amine_DH_bsu"/>
</dbReference>
<dbReference type="GO" id="GO:0016020">
    <property type="term" value="C:membrane"/>
    <property type="evidence" value="ECO:0007669"/>
    <property type="project" value="InterPro"/>
</dbReference>
<organism evidence="7 8">
    <name type="scientific">Glacieibacterium frigidum</name>
    <dbReference type="NCBI Taxonomy" id="2593303"/>
    <lineage>
        <taxon>Bacteria</taxon>
        <taxon>Pseudomonadati</taxon>
        <taxon>Pseudomonadota</taxon>
        <taxon>Alphaproteobacteria</taxon>
        <taxon>Sphingomonadales</taxon>
        <taxon>Sphingosinicellaceae</taxon>
        <taxon>Glacieibacterium</taxon>
    </lineage>
</organism>
<dbReference type="NCBIfam" id="NF038117">
    <property type="entry name" value="choice_anch_I"/>
    <property type="match status" value="1"/>
</dbReference>
<comment type="caution">
    <text evidence="7">The sequence shown here is derived from an EMBL/GenBank/DDBJ whole genome shotgun (WGS) entry which is preliminary data.</text>
</comment>
<feature type="region of interest" description="Disordered" evidence="4">
    <location>
        <begin position="1083"/>
        <end position="1106"/>
    </location>
</feature>
<dbReference type="RefSeq" id="WP_144237582.1">
    <property type="nucleotide sequence ID" value="NZ_VJWA01000002.1"/>
</dbReference>
<dbReference type="PANTHER" id="PTHR46928">
    <property type="entry name" value="MESENCHYME-SPECIFIC CELL SURFACE GLYCOPROTEIN"/>
    <property type="match status" value="1"/>
</dbReference>
<dbReference type="Gene3D" id="2.60.40.2030">
    <property type="match status" value="2"/>
</dbReference>
<feature type="domain" description="Calx-beta" evidence="5">
    <location>
        <begin position="612"/>
        <end position="666"/>
    </location>
</feature>
<evidence type="ECO:0000256" key="2">
    <source>
        <dbReference type="ARBA" id="ARBA00022737"/>
    </source>
</evidence>
<dbReference type="PANTHER" id="PTHR46928:SF1">
    <property type="entry name" value="MESENCHYME-SPECIFIC CELL SURFACE GLYCOPROTEIN"/>
    <property type="match status" value="1"/>
</dbReference>
<protein>
    <recommendedName>
        <fullName evidence="9">Calx-beta domain-containing protein</fullName>
    </recommendedName>
</protein>
<keyword evidence="3" id="KW-0106">Calcium</keyword>
<accession>A0A552U832</accession>
<dbReference type="InterPro" id="IPR001343">
    <property type="entry name" value="Hemolysn_Ca-bd"/>
</dbReference>
<dbReference type="PRINTS" id="PR00313">
    <property type="entry name" value="CABNDNGRPT"/>
</dbReference>
<evidence type="ECO:0008006" key="9">
    <source>
        <dbReference type="Google" id="ProtNLM"/>
    </source>
</evidence>
<dbReference type="InterPro" id="IPR038081">
    <property type="entry name" value="CalX-like_sf"/>
</dbReference>
<dbReference type="EMBL" id="VJWA01000002">
    <property type="protein sequence ID" value="TRW14377.1"/>
    <property type="molecule type" value="Genomic_DNA"/>
</dbReference>
<evidence type="ECO:0000259" key="6">
    <source>
        <dbReference type="Pfam" id="PF22494"/>
    </source>
</evidence>
<dbReference type="Pfam" id="PF00353">
    <property type="entry name" value="HemolysinCabind"/>
    <property type="match status" value="2"/>
</dbReference>
<dbReference type="GO" id="GO:0007154">
    <property type="term" value="P:cell communication"/>
    <property type="evidence" value="ECO:0007669"/>
    <property type="project" value="InterPro"/>
</dbReference>
<dbReference type="OrthoDB" id="733404at2"/>
<sequence>MALGLGSIAFTGFNADGNDDLAFVALDTIDAGQVIYFNDQEWQGSAFNTGEGQVTFTATSSIAAGTVVRINSFSSNPTSNFGTLTGSSGLGSDSEIVYAYVGAAFAPTTFLAAIANDGFAQSGGTLSGTGLVVGQTAIDLSNGGTNPGEDFAVFNGNRTGATSFADYRAIINNPANWLTQDGAGDQSIDGTNPDLPFSLTPFTTGGVETQSVGFAVAGLTQNEGNAGTTVYSFTVARTGGTTGQVDFSGTIAAGSTDAADYAGGALRTSFSGSIAAGATSATVTVTVAADTIVEATEGFSLTLTNVSNGAGVTTTIGAAAATATASIVNDDFAIPALAAGDIAFTALNTDGDDNLAFVALKDIAAGSTIFFQDNEWTGSAFNAGEAAFAWTANTLIAAGTVVTIDTINSPNPTSALGTVQYVDGANTGFAAGGEIVYAFTGTSATAPTAFLAAIATDGFEIPADSATLAGTGLTAGVNAVSFTGGLDIVEYSGSRSNQTSFADYTAALANAANFATQNAGGDQGVDGVDPDVPFDATAFTLAAPGQTVGFTAASQALSQAESNTGTRNFTFTVERSGGTTGTLDFSGTIAAGTTDAADFGGTLPTSFSGSIAAGATSTTVTVTIAGDTTIEASEGFALTLTGASNPAAASVTIGAANAAATIVNDDFGLSIGGIAVYGAAASLAGSVTTPVASDDVVLVRLGSITGTIPGAESSAYENGKVYATNIPGNSINVARINADGTLTNEAPILLSGLPSYLTGGVNAVDVKNGVIAVGYENSNPSLPGFVALFDAATNALIKTVQVGILPDDVTFTPDGKKLLVANEGEALSAQGSVSIIDLSGGAANAAVSNTISFASLNGTEDALRARGLAIAPGQAAAGDIEPEYITVSADGTLAYVTLQEVNGVAVIDLTNPSADRPLSIQPLGTVDRNLAGNAFDPSDRDGAGGTAAINIRNANVQSLIQPDAIAAFEVGGVKYFVTANEGDARVNIADSVRLSSGSYVLDPTLYPNAAALKADANLGRLNVLTTTGDTDGDGDYDVITTLGGRGISIFRQEADGSITKVRETGGEFEAIIAANTPAAFNSNQSTAASSFDTRSDDKGPEPEGVTIGKIGDRTYAFVGLERVGGYMIYDVTDPANAAFVTYKPQTAQDLGPETSLFVSAANSPTGQNLLISAQEISNTITLYSVQSQTAGNDVITGAGDADRFDGRAGNDTIDGKGGDDVLIGGAGADILIGGAGFDTASYATATTGVTANLIDFRGSTGDAAGDRFSGIEAIIGSAYDDVFTGSRTAERFDGGDGNDVLVTVLGSDVLIGGDGNDVLAGGLDGDVFLFDKVDDGAIDIIVDYLRVDNDSLAFGAGVTVTAAQVGFLSTGQTANGYDLRNEARALDLVLTLESTAGRQTVHVLDVFTFTSVEYWENMLGLDLEYPTPAPLGGGLVHIA</sequence>
<keyword evidence="2" id="KW-0677">Repeat</keyword>
<feature type="domain" description="Calx-beta" evidence="5">
    <location>
        <begin position="226"/>
        <end position="330"/>
    </location>
</feature>
<evidence type="ECO:0000256" key="1">
    <source>
        <dbReference type="ARBA" id="ARBA00022729"/>
    </source>
</evidence>
<dbReference type="InterPro" id="IPR052956">
    <property type="entry name" value="Mesenchyme-surface_protein"/>
</dbReference>
<dbReference type="InterPro" id="IPR003644">
    <property type="entry name" value="Calx_beta"/>
</dbReference>
<proteinExistence type="predicted"/>
<dbReference type="SUPFAM" id="SSF51120">
    <property type="entry name" value="beta-Roll"/>
    <property type="match status" value="2"/>
</dbReference>
<keyword evidence="1" id="KW-0732">Signal</keyword>
<dbReference type="Proteomes" id="UP000317894">
    <property type="component" value="Unassembled WGS sequence"/>
</dbReference>
<dbReference type="Gene3D" id="2.150.10.10">
    <property type="entry name" value="Serralysin-like metalloprotease, C-terminal"/>
    <property type="match status" value="2"/>
</dbReference>
<dbReference type="InterPro" id="IPR055188">
    <property type="entry name" value="Choice_anch_I"/>
</dbReference>
<evidence type="ECO:0000259" key="5">
    <source>
        <dbReference type="Pfam" id="PF03160"/>
    </source>
</evidence>
<feature type="domain" description="Choice-of-anchor I" evidence="6">
    <location>
        <begin position="753"/>
        <end position="1184"/>
    </location>
</feature>
<reference evidence="7 8" key="1">
    <citation type="submission" date="2019-07" db="EMBL/GenBank/DDBJ databases">
        <title>Novel species isolated from glacier.</title>
        <authorList>
            <person name="Liu Q."/>
            <person name="Xin Y.-H."/>
        </authorList>
    </citation>
    <scope>NUCLEOTIDE SEQUENCE [LARGE SCALE GENOMIC DNA]</scope>
    <source>
        <strain evidence="7 8">LB1R16</strain>
    </source>
</reference>
<name>A0A552U832_9SPHN</name>
<dbReference type="GO" id="GO:0005509">
    <property type="term" value="F:calcium ion binding"/>
    <property type="evidence" value="ECO:0007669"/>
    <property type="project" value="InterPro"/>
</dbReference>
<keyword evidence="8" id="KW-1185">Reference proteome</keyword>
<feature type="compositionally biased region" description="Polar residues" evidence="4">
    <location>
        <begin position="1083"/>
        <end position="1092"/>
    </location>
</feature>
<dbReference type="InterPro" id="IPR015943">
    <property type="entry name" value="WD40/YVTN_repeat-like_dom_sf"/>
</dbReference>
<gene>
    <name evidence="7" type="ORF">FMM06_11740</name>
</gene>
<evidence type="ECO:0000313" key="8">
    <source>
        <dbReference type="Proteomes" id="UP000317894"/>
    </source>
</evidence>
<dbReference type="InterPro" id="IPR018511">
    <property type="entry name" value="Hemolysin-typ_Ca-bd_CS"/>
</dbReference>
<dbReference type="Pfam" id="PF03160">
    <property type="entry name" value="Calx-beta"/>
    <property type="match status" value="2"/>
</dbReference>
<dbReference type="PROSITE" id="PS00330">
    <property type="entry name" value="HEMOLYSIN_CALCIUM"/>
    <property type="match status" value="4"/>
</dbReference>